<evidence type="ECO:0000256" key="3">
    <source>
        <dbReference type="PROSITE-ProRule" id="PRU00284"/>
    </source>
</evidence>
<gene>
    <name evidence="8" type="ORF">C6V80_07685</name>
    <name evidence="9" type="ORF">EDC58_1381</name>
</gene>
<dbReference type="PANTHER" id="PTHR32089:SF112">
    <property type="entry name" value="LYSOZYME-LIKE PROTEIN-RELATED"/>
    <property type="match status" value="1"/>
</dbReference>
<evidence type="ECO:0000313" key="11">
    <source>
        <dbReference type="Proteomes" id="UP000298805"/>
    </source>
</evidence>
<dbReference type="PROSITE" id="PS50111">
    <property type="entry name" value="CHEMOTAXIS_TRANSDUC_2"/>
    <property type="match status" value="1"/>
</dbReference>
<name>A0AAJ4UXM4_9BACT</name>
<dbReference type="Pfam" id="PF00015">
    <property type="entry name" value="MCPsignal"/>
    <property type="match status" value="1"/>
</dbReference>
<dbReference type="PANTHER" id="PTHR32089">
    <property type="entry name" value="METHYL-ACCEPTING CHEMOTAXIS PROTEIN MCPB"/>
    <property type="match status" value="1"/>
</dbReference>
<evidence type="ECO:0000259" key="6">
    <source>
        <dbReference type="PROSITE" id="PS50111"/>
    </source>
</evidence>
<evidence type="ECO:0000259" key="7">
    <source>
        <dbReference type="PROSITE" id="PS50885"/>
    </source>
</evidence>
<evidence type="ECO:0000313" key="8">
    <source>
        <dbReference type="EMBL" id="QCI28852.1"/>
    </source>
</evidence>
<dbReference type="PROSITE" id="PS50885">
    <property type="entry name" value="HAMP"/>
    <property type="match status" value="1"/>
</dbReference>
<reference evidence="8" key="3">
    <citation type="submission" date="2019-06" db="EMBL/GenBank/DDBJ databases">
        <title>A comparative analysis of the Nautiliaceae.</title>
        <authorList>
            <person name="Grosche A."/>
            <person name="Smedile F."/>
            <person name="Vetriani C."/>
        </authorList>
    </citation>
    <scope>NUCLEOTIDE SEQUENCE</scope>
    <source>
        <strain evidence="8">TB6</strain>
    </source>
</reference>
<evidence type="ECO:0000256" key="2">
    <source>
        <dbReference type="ARBA" id="ARBA00029447"/>
    </source>
</evidence>
<feature type="domain" description="HAMP" evidence="7">
    <location>
        <begin position="330"/>
        <end position="383"/>
    </location>
</feature>
<evidence type="ECO:0000256" key="4">
    <source>
        <dbReference type="SAM" id="Coils"/>
    </source>
</evidence>
<dbReference type="InterPro" id="IPR003660">
    <property type="entry name" value="HAMP_dom"/>
</dbReference>
<dbReference type="SMART" id="SM00283">
    <property type="entry name" value="MA"/>
    <property type="match status" value="1"/>
</dbReference>
<dbReference type="SUPFAM" id="SSF58104">
    <property type="entry name" value="Methyl-accepting chemotaxis protein (MCP) signaling domain"/>
    <property type="match status" value="1"/>
</dbReference>
<protein>
    <submittedName>
        <fullName evidence="9">Methyl-accepting chemotaxis protein</fullName>
    </submittedName>
</protein>
<dbReference type="Proteomes" id="UP000298805">
    <property type="component" value="Chromosome"/>
</dbReference>
<organism evidence="9 10">
    <name type="scientific">Caminibacter pacificus</name>
    <dbReference type="NCBI Taxonomy" id="1424653"/>
    <lineage>
        <taxon>Bacteria</taxon>
        <taxon>Pseudomonadati</taxon>
        <taxon>Campylobacterota</taxon>
        <taxon>Epsilonproteobacteria</taxon>
        <taxon>Nautiliales</taxon>
        <taxon>Nautiliaceae</taxon>
        <taxon>Caminibacter</taxon>
    </lineage>
</organism>
<dbReference type="GO" id="GO:0016020">
    <property type="term" value="C:membrane"/>
    <property type="evidence" value="ECO:0007669"/>
    <property type="project" value="InterPro"/>
</dbReference>
<keyword evidence="5" id="KW-0812">Transmembrane</keyword>
<proteinExistence type="inferred from homology"/>
<keyword evidence="4" id="KW-0175">Coiled coil</keyword>
<dbReference type="AlphaFoldDB" id="A0AAJ4UXM4"/>
<evidence type="ECO:0000313" key="9">
    <source>
        <dbReference type="EMBL" id="ROR39441.1"/>
    </source>
</evidence>
<dbReference type="InterPro" id="IPR013587">
    <property type="entry name" value="Nitrate/nitrite_sensing"/>
</dbReference>
<evidence type="ECO:0000256" key="5">
    <source>
        <dbReference type="SAM" id="Phobius"/>
    </source>
</evidence>
<dbReference type="Proteomes" id="UP000272781">
    <property type="component" value="Unassembled WGS sequence"/>
</dbReference>
<feature type="transmembrane region" description="Helical" evidence="5">
    <location>
        <begin position="307"/>
        <end position="329"/>
    </location>
</feature>
<sequence length="660" mass="75239">MNFIHKLSLKTKVITVVLLSIIMIVYFTGKELVRHFDFEKKKAQLTELIVLSESLSKLIHETQKERGMSAGYLGSHGKKFAEMLPKQRALTDERIKEYLQVLKKLDLAKYSPEFKQEIEKLNQYLKMLPEIRNKVDNFQISLQDEVKWYSQMNATILKIIGYAARFAPNEKIGMDLAAYTSFLKAKERAGIERAVLSATFGADKFAPGMYTKLIRLISEQDAYIDDFLTFANKEMKDLYFKTIKEPEFAEVQRMRDIAISHHKTGGFNIDPEYWFKTITKKINALKRIDDNIAKIIMQDLNSIKDHAIMEAIIGAISILIVLFLSYFIIRSFTLQLNSLKNLILMIAENKDLSIEVYIYEDDEFGDIRKALRTFLASLHEVMMSAHTSSIENKQVATNLEKSFGSITENIQKEANIVTNASETTNELREKLNEEAENSNEVKNAIVDANESLQEAIKLIEDTMSNIQLNAENENELAMRLQQLSQDAEQVKNVLTVIREIADQTNLLALNAAIEAARAGEHGRGFAVVADEVRKLAERTQKSLGEIDATINVIVQAINSASTDMNKNIENVNRVTEKTGEVQGRIQEVSTKMEEVVVKVDQNVEEVEKVVKIMEDFIKKMNEIQKLSSENKEKVLSNQSYIHRIATLADELLKEISQFKI</sequence>
<keyword evidence="5" id="KW-1133">Transmembrane helix</keyword>
<reference evidence="11" key="1">
    <citation type="submission" date="2018-03" db="EMBL/GenBank/DDBJ databases">
        <title>A comparative analysis of the Nautiliaceae.</title>
        <authorList>
            <person name="Grosche A."/>
            <person name="Smedile F."/>
            <person name="Vetriani C."/>
        </authorList>
    </citation>
    <scope>NUCLEOTIDE SEQUENCE [LARGE SCALE GENOMIC DNA]</scope>
    <source>
        <strain evidence="11">TB6</strain>
    </source>
</reference>
<dbReference type="Pfam" id="PF08376">
    <property type="entry name" value="NIT"/>
    <property type="match status" value="1"/>
</dbReference>
<keyword evidence="5" id="KW-0472">Membrane</keyword>
<evidence type="ECO:0000313" key="10">
    <source>
        <dbReference type="Proteomes" id="UP000272781"/>
    </source>
</evidence>
<keyword evidence="11" id="KW-1185">Reference proteome</keyword>
<feature type="coiled-coil region" evidence="4">
    <location>
        <begin position="417"/>
        <end position="493"/>
    </location>
</feature>
<dbReference type="GO" id="GO:0007165">
    <property type="term" value="P:signal transduction"/>
    <property type="evidence" value="ECO:0007669"/>
    <property type="project" value="UniProtKB-KW"/>
</dbReference>
<dbReference type="EMBL" id="CP027432">
    <property type="protein sequence ID" value="QCI28852.1"/>
    <property type="molecule type" value="Genomic_DNA"/>
</dbReference>
<feature type="transmembrane region" description="Helical" evidence="5">
    <location>
        <begin position="12"/>
        <end position="33"/>
    </location>
</feature>
<reference evidence="9 10" key="2">
    <citation type="submission" date="2018-11" db="EMBL/GenBank/DDBJ databases">
        <title>Genomic Encyclopedia of Type Strains, Phase IV (KMG-IV): sequencing the most valuable type-strain genomes for metagenomic binning, comparative biology and taxonomic classification.</title>
        <authorList>
            <person name="Goeker M."/>
        </authorList>
    </citation>
    <scope>NUCLEOTIDE SEQUENCE [LARGE SCALE GENOMIC DNA]</scope>
    <source>
        <strain evidence="9 10">DSM 27783</strain>
    </source>
</reference>
<feature type="domain" description="Methyl-accepting transducer" evidence="6">
    <location>
        <begin position="388"/>
        <end position="624"/>
    </location>
</feature>
<dbReference type="RefSeq" id="WP_123352774.1">
    <property type="nucleotide sequence ID" value="NZ_CP027432.2"/>
</dbReference>
<dbReference type="Gene3D" id="1.10.287.950">
    <property type="entry name" value="Methyl-accepting chemotaxis protein"/>
    <property type="match status" value="1"/>
</dbReference>
<evidence type="ECO:0000256" key="1">
    <source>
        <dbReference type="ARBA" id="ARBA00023224"/>
    </source>
</evidence>
<dbReference type="EMBL" id="RJVK01000003">
    <property type="protein sequence ID" value="ROR39441.1"/>
    <property type="molecule type" value="Genomic_DNA"/>
</dbReference>
<accession>A0AAJ4UXM4</accession>
<comment type="similarity">
    <text evidence="2">Belongs to the methyl-accepting chemotaxis (MCP) protein family.</text>
</comment>
<keyword evidence="1 3" id="KW-0807">Transducer</keyword>
<dbReference type="InterPro" id="IPR004089">
    <property type="entry name" value="MCPsignal_dom"/>
</dbReference>